<evidence type="ECO:0000256" key="4">
    <source>
        <dbReference type="ARBA" id="ARBA00012155"/>
    </source>
</evidence>
<dbReference type="OMA" id="YLRILAM"/>
<reference evidence="16" key="1">
    <citation type="submission" date="2015-09" db="EMBL/GenBank/DDBJ databases">
        <authorList>
            <consortium name="Pathogen Informatics"/>
        </authorList>
    </citation>
    <scope>NUCLEOTIDE SEQUENCE [LARGE SCALE GENOMIC DNA]</scope>
    <source>
        <strain evidence="16">Lake Konstanz</strain>
    </source>
</reference>
<dbReference type="PANTHER" id="PTHR46529:SF1">
    <property type="entry name" value="TRNA WYBUTOSINE-SYNTHESIZING PROTEIN 4"/>
    <property type="match status" value="1"/>
</dbReference>
<dbReference type="Gene3D" id="2.120.10.80">
    <property type="entry name" value="Kelch-type beta propeller"/>
    <property type="match status" value="1"/>
</dbReference>
<evidence type="ECO:0000256" key="7">
    <source>
        <dbReference type="ARBA" id="ARBA00022603"/>
    </source>
</evidence>
<evidence type="ECO:0000313" key="16">
    <source>
        <dbReference type="Proteomes" id="UP000051952"/>
    </source>
</evidence>
<name>A0A0S4JI77_BODSA</name>
<evidence type="ECO:0000256" key="5">
    <source>
        <dbReference type="ARBA" id="ARBA00012779"/>
    </source>
</evidence>
<comment type="similarity">
    <text evidence="3">Belongs to the methyltransferase superfamily. LCMT family.</text>
</comment>
<dbReference type="InterPro" id="IPR029063">
    <property type="entry name" value="SAM-dependent_MTases_sf"/>
</dbReference>
<evidence type="ECO:0000256" key="2">
    <source>
        <dbReference type="ARBA" id="ARBA00004797"/>
    </source>
</evidence>
<dbReference type="OrthoDB" id="263283at2759"/>
<keyword evidence="7 15" id="KW-0489">Methyltransferase</keyword>
<dbReference type="SUPFAM" id="SSF53335">
    <property type="entry name" value="S-adenosyl-L-methionine-dependent methyltransferases"/>
    <property type="match status" value="1"/>
</dbReference>
<evidence type="ECO:0000256" key="12">
    <source>
        <dbReference type="ARBA" id="ARBA00030847"/>
    </source>
</evidence>
<organism evidence="15 16">
    <name type="scientific">Bodo saltans</name>
    <name type="common">Flagellated protozoan</name>
    <dbReference type="NCBI Taxonomy" id="75058"/>
    <lineage>
        <taxon>Eukaryota</taxon>
        <taxon>Discoba</taxon>
        <taxon>Euglenozoa</taxon>
        <taxon>Kinetoplastea</taxon>
        <taxon>Metakinetoplastina</taxon>
        <taxon>Eubodonida</taxon>
        <taxon>Bodonidae</taxon>
        <taxon>Bodo</taxon>
    </lineage>
</organism>
<evidence type="ECO:0000256" key="8">
    <source>
        <dbReference type="ARBA" id="ARBA00022679"/>
    </source>
</evidence>
<evidence type="ECO:0000256" key="3">
    <source>
        <dbReference type="ARBA" id="ARBA00010703"/>
    </source>
</evidence>
<feature type="compositionally biased region" description="Polar residues" evidence="14">
    <location>
        <begin position="26"/>
        <end position="45"/>
    </location>
</feature>
<comment type="pathway">
    <text evidence="2">tRNA modification; wybutosine-tRNA(Phe) biosynthesis.</text>
</comment>
<gene>
    <name evidence="15" type="ORF">BSAL_22385</name>
</gene>
<dbReference type="EC" id="2.3.1.231" evidence="4"/>
<evidence type="ECO:0000256" key="13">
    <source>
        <dbReference type="ARBA" id="ARBA00049250"/>
    </source>
</evidence>
<dbReference type="GO" id="GO:0031591">
    <property type="term" value="P:wybutosine biosynthetic process"/>
    <property type="evidence" value="ECO:0007669"/>
    <property type="project" value="TreeGrafter"/>
</dbReference>
<dbReference type="GO" id="GO:0030488">
    <property type="term" value="P:tRNA methylation"/>
    <property type="evidence" value="ECO:0007669"/>
    <property type="project" value="TreeGrafter"/>
</dbReference>
<dbReference type="PANTHER" id="PTHR46529">
    <property type="entry name" value="TRNA WYBUTOSINE-SYNTHESIZING PROTEIN 4"/>
    <property type="match status" value="1"/>
</dbReference>
<sequence length="753" mass="81801">MEPHSIIASGATPPEAQKNPAKVTKKASNVSKTLQGTSVDSQVQHTNDDSVVSKRSAGRMGYASDDYLRYFVRKVARRSPLINRGYYLRILAMTRLVEDTLRHFHAVFSNASSSATPAAASPPRLQVISLGAGFDTLAARCYDMKEFQHVHWYEVDFPEVIRNKTQLMCAAPMSSFPFHATATVRDGKEVVADRYSAVGLDLRNTSTELISLLKNSSAGGDFSVEAPTVVYAECVMQYMDTDCSDAIVKWVASTFPRAVFYAYDQLHPSDSFGHTMTTSLKSKQSPLLGVHALSGGLALCQRALREGMSFVRFSNFYKMSRFLFDDAELARHDAIESFDEMEEWCEMCEHYGILLGATDTALGASLTSSWRKTTNAEDNDLSPFQDYLVTNDDSGGGVSTSSTSDAEGSTLAMLRPQLGPLSTAQWPTGRCAIEGWGFGGIETLSMRTSAAASSHDAVFVAFGGLLSAKGIFRVRMVPGNGTNQKSLPLPALVFHTLHALGNNMFLVIGGRTNPAEASNKVYELQVDVTEYPTSVTCTWSEKSPVGDAAPIGRYRHAAVVLRDKTTVHDDLAHRQRVFLYGGRGADGSTLGDAWSLEYQPASTSSPSSVSWTELRLQQGVEQMPPLHSSAVVAVDRNTVLVSGGASSLHEATNRIWIITIAEQHAIVKASQTRIGAKRFSHAMVLVTRPTNSESDTTAAVAAPETPFLLVQGGSTTEPKLADDLTDCWACPLSSIIVSFDRLLGMSVVKHHRF</sequence>
<evidence type="ECO:0000256" key="1">
    <source>
        <dbReference type="ARBA" id="ARBA00001806"/>
    </source>
</evidence>
<dbReference type="Proteomes" id="UP000051952">
    <property type="component" value="Unassembled WGS sequence"/>
</dbReference>
<evidence type="ECO:0000256" key="6">
    <source>
        <dbReference type="ARBA" id="ARBA00018045"/>
    </source>
</evidence>
<evidence type="ECO:0000256" key="9">
    <source>
        <dbReference type="ARBA" id="ARBA00022691"/>
    </source>
</evidence>
<keyword evidence="16" id="KW-1185">Reference proteome</keyword>
<protein>
    <recommendedName>
        <fullName evidence="6">tRNA wybutosine-synthesizing protein 4</fullName>
        <ecNumber evidence="5">2.1.1.290</ecNumber>
        <ecNumber evidence="4">2.3.1.231</ecNumber>
    </recommendedName>
    <alternativeName>
        <fullName evidence="12">tRNA(Phe) (7-(3-amino-3-(methoxycarbonyl)propyl)wyosine(37)-N)-methoxycarbonyltransferase</fullName>
    </alternativeName>
    <alternativeName>
        <fullName evidence="11">tRNA(Phe) (7-(3-amino-3-carboxypropyl)wyosine(37)-O)-methyltransferase</fullName>
    </alternativeName>
</protein>
<dbReference type="Gene3D" id="3.40.50.150">
    <property type="entry name" value="Vaccinia Virus protein VP39"/>
    <property type="match status" value="1"/>
</dbReference>
<keyword evidence="10" id="KW-0819">tRNA processing</keyword>
<dbReference type="InterPro" id="IPR007213">
    <property type="entry name" value="Ppm1/Ppm2/Tcmp"/>
</dbReference>
<dbReference type="GO" id="GO:0008175">
    <property type="term" value="F:tRNA methyltransferase activity"/>
    <property type="evidence" value="ECO:0007669"/>
    <property type="project" value="TreeGrafter"/>
</dbReference>
<evidence type="ECO:0000256" key="10">
    <source>
        <dbReference type="ARBA" id="ARBA00022694"/>
    </source>
</evidence>
<comment type="catalytic activity">
    <reaction evidence="1">
        <text>7-[(3S)-3-amino-3-carboxypropyl]wyosine(37) in tRNA(Phe) + S-adenosyl-L-methionine = 7-[(3S)-(3-amino-3-methoxycarbonyl)propyl]wyosine(37) in tRNA(Phe) + S-adenosyl-L-homocysteine</text>
        <dbReference type="Rhea" id="RHEA:36903"/>
        <dbReference type="Rhea" id="RHEA-COMP:10379"/>
        <dbReference type="Rhea" id="RHEA-COMP:11844"/>
        <dbReference type="ChEBI" id="CHEBI:57856"/>
        <dbReference type="ChEBI" id="CHEBI:59789"/>
        <dbReference type="ChEBI" id="CHEBI:73543"/>
        <dbReference type="ChEBI" id="CHEBI:74275"/>
        <dbReference type="EC" id="2.1.1.290"/>
    </reaction>
</comment>
<keyword evidence="9" id="KW-0949">S-adenosyl-L-methionine</keyword>
<evidence type="ECO:0000256" key="14">
    <source>
        <dbReference type="SAM" id="MobiDB-lite"/>
    </source>
</evidence>
<dbReference type="EC" id="2.1.1.290" evidence="5"/>
<dbReference type="UniPathway" id="UPA00375"/>
<accession>A0A0S4JI77</accession>
<dbReference type="InterPro" id="IPR015915">
    <property type="entry name" value="Kelch-typ_b-propeller"/>
</dbReference>
<feature type="region of interest" description="Disordered" evidence="14">
    <location>
        <begin position="1"/>
        <end position="55"/>
    </location>
</feature>
<dbReference type="Pfam" id="PF24681">
    <property type="entry name" value="Kelch_KLHDC2_KLHL20_DRC7"/>
    <property type="match status" value="1"/>
</dbReference>
<proteinExistence type="inferred from homology"/>
<dbReference type="Pfam" id="PF04072">
    <property type="entry name" value="LCM"/>
    <property type="match status" value="1"/>
</dbReference>
<dbReference type="EMBL" id="CYKH01001751">
    <property type="protein sequence ID" value="CUG89621.1"/>
    <property type="molecule type" value="Genomic_DNA"/>
</dbReference>
<keyword evidence="8" id="KW-0808">Transferase</keyword>
<evidence type="ECO:0000256" key="11">
    <source>
        <dbReference type="ARBA" id="ARBA00029750"/>
    </source>
</evidence>
<dbReference type="AlphaFoldDB" id="A0A0S4JI77"/>
<dbReference type="SUPFAM" id="SSF117281">
    <property type="entry name" value="Kelch motif"/>
    <property type="match status" value="1"/>
</dbReference>
<evidence type="ECO:0000313" key="15">
    <source>
        <dbReference type="EMBL" id="CUG89621.1"/>
    </source>
</evidence>
<comment type="catalytic activity">
    <reaction evidence="13">
        <text>7-[(3S)-(3-amino-3-methoxycarbonyl)propyl]wyosine(37) in tRNA(Phe) + S-adenosyl-L-methionine + CO2 = wybutosine(37) in tRNA(Phe) + S-adenosyl-L-homocysteine + 2 H(+)</text>
        <dbReference type="Rhea" id="RHEA:37119"/>
        <dbReference type="Rhea" id="RHEA-COMP:11844"/>
        <dbReference type="Rhea" id="RHEA-COMP:11847"/>
        <dbReference type="ChEBI" id="CHEBI:15378"/>
        <dbReference type="ChEBI" id="CHEBI:16526"/>
        <dbReference type="ChEBI" id="CHEBI:57856"/>
        <dbReference type="ChEBI" id="CHEBI:59789"/>
        <dbReference type="ChEBI" id="CHEBI:73544"/>
        <dbReference type="ChEBI" id="CHEBI:74275"/>
        <dbReference type="EC" id="2.3.1.231"/>
    </reaction>
</comment>